<evidence type="ECO:0008006" key="5">
    <source>
        <dbReference type="Google" id="ProtNLM"/>
    </source>
</evidence>
<evidence type="ECO:0000256" key="1">
    <source>
        <dbReference type="SAM" id="Phobius"/>
    </source>
</evidence>
<evidence type="ECO:0000256" key="2">
    <source>
        <dbReference type="SAM" id="SignalP"/>
    </source>
</evidence>
<evidence type="ECO:0000313" key="3">
    <source>
        <dbReference type="EMBL" id="CAL4094141.1"/>
    </source>
</evidence>
<keyword evidence="4" id="KW-1185">Reference proteome</keyword>
<dbReference type="Proteomes" id="UP001497623">
    <property type="component" value="Unassembled WGS sequence"/>
</dbReference>
<gene>
    <name evidence="3" type="ORF">MNOR_LOCUS15074</name>
</gene>
<keyword evidence="1" id="KW-1133">Transmembrane helix</keyword>
<keyword evidence="1" id="KW-0812">Transmembrane</keyword>
<evidence type="ECO:0000313" key="4">
    <source>
        <dbReference type="Proteomes" id="UP001497623"/>
    </source>
</evidence>
<comment type="caution">
    <text evidence="3">The sequence shown here is derived from an EMBL/GenBank/DDBJ whole genome shotgun (WGS) entry which is preliminary data.</text>
</comment>
<keyword evidence="1" id="KW-0472">Membrane</keyword>
<proteinExistence type="predicted"/>
<feature type="chain" id="PRO_5043898337" description="NADH dehydrogenase subunit 6" evidence="2">
    <location>
        <begin position="23"/>
        <end position="160"/>
    </location>
</feature>
<keyword evidence="2" id="KW-0732">Signal</keyword>
<reference evidence="3 4" key="1">
    <citation type="submission" date="2024-05" db="EMBL/GenBank/DDBJ databases">
        <authorList>
            <person name="Wallberg A."/>
        </authorList>
    </citation>
    <scope>NUCLEOTIDE SEQUENCE [LARGE SCALE GENOMIC DNA]</scope>
</reference>
<accession>A0AAV2QRG6</accession>
<dbReference type="AlphaFoldDB" id="A0AAV2QRG6"/>
<dbReference type="EMBL" id="CAXKWB010009285">
    <property type="protein sequence ID" value="CAL4094141.1"/>
    <property type="molecule type" value="Genomic_DNA"/>
</dbReference>
<sequence length="160" mass="17435">MMTNNPCLLFILLCGVASFSVALVTKQSSIALLLWSVLTVIILLIRQFEKLHQSSENDNSRQVLPTSAVDVESHPAYDAAAVDTESPPAYDVVMKSPPLYTIYPDHGIGPFPAGSMYYCYCGSDSAASPCKHLNQGDSFLPSYPEAVNVFTYGTDKIIHL</sequence>
<feature type="signal peptide" evidence="2">
    <location>
        <begin position="1"/>
        <end position="22"/>
    </location>
</feature>
<feature type="transmembrane region" description="Helical" evidence="1">
    <location>
        <begin position="28"/>
        <end position="45"/>
    </location>
</feature>
<organism evidence="3 4">
    <name type="scientific">Meganyctiphanes norvegica</name>
    <name type="common">Northern krill</name>
    <name type="synonym">Thysanopoda norvegica</name>
    <dbReference type="NCBI Taxonomy" id="48144"/>
    <lineage>
        <taxon>Eukaryota</taxon>
        <taxon>Metazoa</taxon>
        <taxon>Ecdysozoa</taxon>
        <taxon>Arthropoda</taxon>
        <taxon>Crustacea</taxon>
        <taxon>Multicrustacea</taxon>
        <taxon>Malacostraca</taxon>
        <taxon>Eumalacostraca</taxon>
        <taxon>Eucarida</taxon>
        <taxon>Euphausiacea</taxon>
        <taxon>Euphausiidae</taxon>
        <taxon>Meganyctiphanes</taxon>
    </lineage>
</organism>
<protein>
    <recommendedName>
        <fullName evidence="5">NADH dehydrogenase subunit 6</fullName>
    </recommendedName>
</protein>
<name>A0AAV2QRG6_MEGNR</name>